<keyword evidence="2" id="KW-1185">Reference proteome</keyword>
<protein>
    <recommendedName>
        <fullName evidence="3">Ubiquitin-like protease family profile domain-containing protein</fullName>
    </recommendedName>
</protein>
<dbReference type="EMBL" id="JADWDJ010000017">
    <property type="protein sequence ID" value="KAG5267641.1"/>
    <property type="molecule type" value="Genomic_DNA"/>
</dbReference>
<dbReference type="Proteomes" id="UP000823561">
    <property type="component" value="Chromosome 17"/>
</dbReference>
<evidence type="ECO:0000313" key="2">
    <source>
        <dbReference type="Proteomes" id="UP000823561"/>
    </source>
</evidence>
<comment type="caution">
    <text evidence="1">The sequence shown here is derived from an EMBL/GenBank/DDBJ whole genome shotgun (WGS) entry which is preliminary data.</text>
</comment>
<name>A0AAV6G4T1_9TELE</name>
<dbReference type="InterPro" id="IPR038765">
    <property type="entry name" value="Papain-like_cys_pep_sf"/>
</dbReference>
<gene>
    <name evidence="1" type="ORF">AALO_G00223990</name>
</gene>
<dbReference type="AlphaFoldDB" id="A0AAV6G4T1"/>
<reference evidence="1 2" key="1">
    <citation type="submission" date="2020-10" db="EMBL/GenBank/DDBJ databases">
        <title>Chromosome-scale genome assembly of the Allis shad, Alosa alosa.</title>
        <authorList>
            <person name="Margot Z."/>
            <person name="Christophe K."/>
            <person name="Cabau C."/>
            <person name="Louis A."/>
            <person name="Berthelot C."/>
            <person name="Parey E."/>
            <person name="Roest Crollius H."/>
            <person name="Montfort J."/>
            <person name="Robinson-Rechavi M."/>
            <person name="Bucao C."/>
            <person name="Bouchez O."/>
            <person name="Gislard M."/>
            <person name="Lluch J."/>
            <person name="Milhes M."/>
            <person name="Lampietro C."/>
            <person name="Lopez Roques C."/>
            <person name="Donnadieu C."/>
            <person name="Braasch I."/>
            <person name="Desvignes T."/>
            <person name="Postlethwait J."/>
            <person name="Bobe J."/>
            <person name="Guiguen Y."/>
        </authorList>
    </citation>
    <scope>NUCLEOTIDE SEQUENCE [LARGE SCALE GENOMIC DNA]</scope>
    <source>
        <strain evidence="1">M-15738</strain>
        <tissue evidence="1">Blood</tissue>
    </source>
</reference>
<organism evidence="1 2">
    <name type="scientific">Alosa alosa</name>
    <name type="common">allis shad</name>
    <dbReference type="NCBI Taxonomy" id="278164"/>
    <lineage>
        <taxon>Eukaryota</taxon>
        <taxon>Metazoa</taxon>
        <taxon>Chordata</taxon>
        <taxon>Craniata</taxon>
        <taxon>Vertebrata</taxon>
        <taxon>Euteleostomi</taxon>
        <taxon>Actinopterygii</taxon>
        <taxon>Neopterygii</taxon>
        <taxon>Teleostei</taxon>
        <taxon>Clupei</taxon>
        <taxon>Clupeiformes</taxon>
        <taxon>Clupeoidei</taxon>
        <taxon>Clupeidae</taxon>
        <taxon>Alosa</taxon>
    </lineage>
</organism>
<dbReference type="SUPFAM" id="SSF54001">
    <property type="entry name" value="Cysteine proteinases"/>
    <property type="match status" value="1"/>
</dbReference>
<accession>A0AAV6G4T1</accession>
<proteinExistence type="predicted"/>
<sequence>MMWAAEDQDQVEAVVGPYTLYDSSFRTLHGNEWLSDEVIDAYLHLLTGKQQKHVHHLSAVVATALFSGQLQKLGKMKFPVENLWLCPVNVGAHWILVFILPPALEDYARPSDQIAEQTAYQNGASGTIILLAATQPVKSVNSDKVESVSKVAYYGEETDSLKRARRGDGTRNNQMDI</sequence>
<dbReference type="Gene3D" id="3.40.395.10">
    <property type="entry name" value="Adenoviral Proteinase, Chain A"/>
    <property type="match status" value="1"/>
</dbReference>
<evidence type="ECO:0008006" key="3">
    <source>
        <dbReference type="Google" id="ProtNLM"/>
    </source>
</evidence>
<evidence type="ECO:0000313" key="1">
    <source>
        <dbReference type="EMBL" id="KAG5267641.1"/>
    </source>
</evidence>